<dbReference type="AlphaFoldDB" id="A0A7C4JR21"/>
<dbReference type="InterPro" id="IPR009875">
    <property type="entry name" value="PilZ_domain"/>
</dbReference>
<evidence type="ECO:0000313" key="2">
    <source>
        <dbReference type="EMBL" id="HGQ85839.1"/>
    </source>
</evidence>
<feature type="domain" description="PilZ" evidence="1">
    <location>
        <begin position="3"/>
        <end position="98"/>
    </location>
</feature>
<dbReference type="Pfam" id="PF07238">
    <property type="entry name" value="PilZ"/>
    <property type="match status" value="1"/>
</dbReference>
<sequence>MIDRRKYSRYKIRLKGRVATSSGYSFPVEILDISIDGAKFKTDQDLPIEKKGHLYLVIKWNYPIKAESEIKWIKKENFNTYFGVQFVKMTNEDREVFVSNIADYASSNISDIYFR</sequence>
<dbReference type="EMBL" id="DSZN01000095">
    <property type="protein sequence ID" value="HGQ85839.1"/>
    <property type="molecule type" value="Genomic_DNA"/>
</dbReference>
<protein>
    <submittedName>
        <fullName evidence="2">PilZ domain-containing protein</fullName>
    </submittedName>
</protein>
<gene>
    <name evidence="2" type="ORF">ENT66_05860</name>
</gene>
<evidence type="ECO:0000259" key="1">
    <source>
        <dbReference type="Pfam" id="PF07238"/>
    </source>
</evidence>
<comment type="caution">
    <text evidence="2">The sequence shown here is derived from an EMBL/GenBank/DDBJ whole genome shotgun (WGS) entry which is preliminary data.</text>
</comment>
<reference evidence="2" key="1">
    <citation type="journal article" date="2020" name="mSystems">
        <title>Genome- and Community-Level Interaction Insights into Carbon Utilization and Element Cycling Functions of Hydrothermarchaeota in Hydrothermal Sediment.</title>
        <authorList>
            <person name="Zhou Z."/>
            <person name="Liu Y."/>
            <person name="Xu W."/>
            <person name="Pan J."/>
            <person name="Luo Z.H."/>
            <person name="Li M."/>
        </authorList>
    </citation>
    <scope>NUCLEOTIDE SEQUENCE [LARGE SCALE GENOMIC DNA]</scope>
    <source>
        <strain evidence="2">SpSt-6</strain>
    </source>
</reference>
<dbReference type="Gene3D" id="2.40.10.220">
    <property type="entry name" value="predicted glycosyltransferase like domains"/>
    <property type="match status" value="1"/>
</dbReference>
<dbReference type="SUPFAM" id="SSF141371">
    <property type="entry name" value="PilZ domain-like"/>
    <property type="match status" value="1"/>
</dbReference>
<organism evidence="2">
    <name type="scientific">Thermodesulfobacterium geofontis</name>
    <dbReference type="NCBI Taxonomy" id="1295609"/>
    <lineage>
        <taxon>Bacteria</taxon>
        <taxon>Pseudomonadati</taxon>
        <taxon>Thermodesulfobacteriota</taxon>
        <taxon>Thermodesulfobacteria</taxon>
        <taxon>Thermodesulfobacteriales</taxon>
        <taxon>Thermodesulfobacteriaceae</taxon>
        <taxon>Thermodesulfobacterium</taxon>
    </lineage>
</organism>
<dbReference type="GO" id="GO:0035438">
    <property type="term" value="F:cyclic-di-GMP binding"/>
    <property type="evidence" value="ECO:0007669"/>
    <property type="project" value="InterPro"/>
</dbReference>
<name>A0A7C4JR21_9BACT</name>
<proteinExistence type="predicted"/>
<accession>A0A7C4JR21</accession>